<keyword evidence="3" id="KW-0547">Nucleotide-binding</keyword>
<dbReference type="EMBL" id="BMAT01010911">
    <property type="protein sequence ID" value="GFR63233.1"/>
    <property type="molecule type" value="Genomic_DNA"/>
</dbReference>
<dbReference type="PANTHER" id="PTHR24223">
    <property type="entry name" value="ATP-BINDING CASSETTE SUB-FAMILY C"/>
    <property type="match status" value="1"/>
</dbReference>
<dbReference type="PANTHER" id="PTHR24223:SF456">
    <property type="entry name" value="MULTIDRUG RESISTANCE-ASSOCIATED PROTEIN LETHAL(2)03659"/>
    <property type="match status" value="1"/>
</dbReference>
<evidence type="ECO:0000313" key="7">
    <source>
        <dbReference type="Proteomes" id="UP000762676"/>
    </source>
</evidence>
<keyword evidence="5" id="KW-0732">Signal</keyword>
<organism evidence="6 7">
    <name type="scientific">Elysia marginata</name>
    <dbReference type="NCBI Taxonomy" id="1093978"/>
    <lineage>
        <taxon>Eukaryota</taxon>
        <taxon>Metazoa</taxon>
        <taxon>Spiralia</taxon>
        <taxon>Lophotrochozoa</taxon>
        <taxon>Mollusca</taxon>
        <taxon>Gastropoda</taxon>
        <taxon>Heterobranchia</taxon>
        <taxon>Euthyneura</taxon>
        <taxon>Panpulmonata</taxon>
        <taxon>Sacoglossa</taxon>
        <taxon>Placobranchoidea</taxon>
        <taxon>Plakobranchidae</taxon>
        <taxon>Elysia</taxon>
    </lineage>
</organism>
<dbReference type="InterPro" id="IPR027417">
    <property type="entry name" value="P-loop_NTPase"/>
</dbReference>
<evidence type="ECO:0000256" key="5">
    <source>
        <dbReference type="SAM" id="SignalP"/>
    </source>
</evidence>
<comment type="subcellular location">
    <subcellularLocation>
        <location evidence="1">Membrane</location>
        <topology evidence="1">Multi-pass membrane protein</topology>
    </subcellularLocation>
</comment>
<protein>
    <submittedName>
        <fullName evidence="6">Multidrug resistance-associated protein 4-like</fullName>
    </submittedName>
</protein>
<name>A0AAV4EQ59_9GAST</name>
<reference evidence="6 7" key="1">
    <citation type="journal article" date="2021" name="Elife">
        <title>Chloroplast acquisition without the gene transfer in kleptoplastic sea slugs, Plakobranchus ocellatus.</title>
        <authorList>
            <person name="Maeda T."/>
            <person name="Takahashi S."/>
            <person name="Yoshida T."/>
            <person name="Shimamura S."/>
            <person name="Takaki Y."/>
            <person name="Nagai Y."/>
            <person name="Toyoda A."/>
            <person name="Suzuki Y."/>
            <person name="Arimoto A."/>
            <person name="Ishii H."/>
            <person name="Satoh N."/>
            <person name="Nishiyama T."/>
            <person name="Hasebe M."/>
            <person name="Maruyama T."/>
            <person name="Minagawa J."/>
            <person name="Obokata J."/>
            <person name="Shigenobu S."/>
        </authorList>
    </citation>
    <scope>NUCLEOTIDE SEQUENCE [LARGE SCALE GENOMIC DNA]</scope>
</reference>
<keyword evidence="4" id="KW-0067">ATP-binding</keyword>
<dbReference type="InterPro" id="IPR050173">
    <property type="entry name" value="ABC_transporter_C-like"/>
</dbReference>
<dbReference type="GO" id="GO:0005886">
    <property type="term" value="C:plasma membrane"/>
    <property type="evidence" value="ECO:0007669"/>
    <property type="project" value="TreeGrafter"/>
</dbReference>
<evidence type="ECO:0000256" key="1">
    <source>
        <dbReference type="ARBA" id="ARBA00004141"/>
    </source>
</evidence>
<dbReference type="GO" id="GO:0042626">
    <property type="term" value="F:ATPase-coupled transmembrane transporter activity"/>
    <property type="evidence" value="ECO:0007669"/>
    <property type="project" value="TreeGrafter"/>
</dbReference>
<dbReference type="Proteomes" id="UP000762676">
    <property type="component" value="Unassembled WGS sequence"/>
</dbReference>
<dbReference type="AlphaFoldDB" id="A0AAV4EQ59"/>
<sequence length="181" mass="19898">MGLVVVVGVLVGSFLVEEYQGSDLPASLVGLSLYYALNLINISQPALRKSAAVHFKMNSVLHLFQYSQLLPEIPRLSDTSDTRITPGWPRYGIITCEGVSVPSIAGGPTKGGNLLKNIWCCIRAQEKMGIIFSTESERRAFLSMLFRLTPFGGMVRFDGVDITSLQKDCLRDKIAYISHVS</sequence>
<accession>A0AAV4EQ59</accession>
<evidence type="ECO:0000256" key="3">
    <source>
        <dbReference type="ARBA" id="ARBA00022741"/>
    </source>
</evidence>
<evidence type="ECO:0000256" key="2">
    <source>
        <dbReference type="ARBA" id="ARBA00009726"/>
    </source>
</evidence>
<comment type="similarity">
    <text evidence="2">Belongs to the ABC transporter superfamily. ABCC family. Conjugate transporter (TC 3.A.1.208) subfamily.</text>
</comment>
<comment type="caution">
    <text evidence="6">The sequence shown here is derived from an EMBL/GenBank/DDBJ whole genome shotgun (WGS) entry which is preliminary data.</text>
</comment>
<proteinExistence type="inferred from homology"/>
<evidence type="ECO:0000256" key="4">
    <source>
        <dbReference type="ARBA" id="ARBA00022840"/>
    </source>
</evidence>
<evidence type="ECO:0000313" key="6">
    <source>
        <dbReference type="EMBL" id="GFR63233.1"/>
    </source>
</evidence>
<feature type="signal peptide" evidence="5">
    <location>
        <begin position="1"/>
        <end position="21"/>
    </location>
</feature>
<dbReference type="Gene3D" id="3.40.50.300">
    <property type="entry name" value="P-loop containing nucleotide triphosphate hydrolases"/>
    <property type="match status" value="1"/>
</dbReference>
<keyword evidence="7" id="KW-1185">Reference proteome</keyword>
<feature type="chain" id="PRO_5043394156" evidence="5">
    <location>
        <begin position="22"/>
        <end position="181"/>
    </location>
</feature>
<dbReference type="GO" id="GO:0005524">
    <property type="term" value="F:ATP binding"/>
    <property type="evidence" value="ECO:0007669"/>
    <property type="project" value="UniProtKB-KW"/>
</dbReference>
<gene>
    <name evidence="6" type="ORF">ElyMa_005478300</name>
</gene>